<feature type="compositionally biased region" description="Basic and acidic residues" evidence="1">
    <location>
        <begin position="23"/>
        <end position="66"/>
    </location>
</feature>
<dbReference type="Gene3D" id="1.10.10.1450">
    <property type="match status" value="1"/>
</dbReference>
<gene>
    <name evidence="2" type="ORF">ANN_17015</name>
</gene>
<protein>
    <submittedName>
        <fullName evidence="2">Uncharacterized protein</fullName>
    </submittedName>
</protein>
<sequence length="288" mass="33878">MAGLCESDNEPPGSLKTSKKVRTKVEKQMTRKEEKRKIREKERRAEEKGNEERKKEMKEMKKRKEEVREDWEKEKKMWYKLEKEEKRMKEKLSQISHSAECAPSIMAVDIGHICQHICLTWSQATKGNIEGGRFGPVLWIEFGVAQWSERLKRYDYGFPINRAWSPDSGPWSLSSYSCADGTWLYQRLRYLTCQRRIHECPLSDLVNHRILRRTMDQSVPKDLGRIDAQHAMHVTGSVNRLRPVERSQCERKCHNAMEQRANIKFCYKLGKTATETHGMLVQVYEGSR</sequence>
<evidence type="ECO:0000256" key="1">
    <source>
        <dbReference type="SAM" id="MobiDB-lite"/>
    </source>
</evidence>
<keyword evidence="3" id="KW-1185">Reference proteome</keyword>
<feature type="region of interest" description="Disordered" evidence="1">
    <location>
        <begin position="1"/>
        <end position="66"/>
    </location>
</feature>
<accession>A0ABQ8SS99</accession>
<organism evidence="2 3">
    <name type="scientific">Periplaneta americana</name>
    <name type="common">American cockroach</name>
    <name type="synonym">Blatta americana</name>
    <dbReference type="NCBI Taxonomy" id="6978"/>
    <lineage>
        <taxon>Eukaryota</taxon>
        <taxon>Metazoa</taxon>
        <taxon>Ecdysozoa</taxon>
        <taxon>Arthropoda</taxon>
        <taxon>Hexapoda</taxon>
        <taxon>Insecta</taxon>
        <taxon>Pterygota</taxon>
        <taxon>Neoptera</taxon>
        <taxon>Polyneoptera</taxon>
        <taxon>Dictyoptera</taxon>
        <taxon>Blattodea</taxon>
        <taxon>Blattoidea</taxon>
        <taxon>Blattidae</taxon>
        <taxon>Blattinae</taxon>
        <taxon>Periplaneta</taxon>
    </lineage>
</organism>
<dbReference type="EMBL" id="JAJSOF020000021">
    <property type="protein sequence ID" value="KAJ4436883.1"/>
    <property type="molecule type" value="Genomic_DNA"/>
</dbReference>
<proteinExistence type="predicted"/>
<reference evidence="2 3" key="1">
    <citation type="journal article" date="2022" name="Allergy">
        <title>Genome assembly and annotation of Periplaneta americana reveal a comprehensive cockroach allergen profile.</title>
        <authorList>
            <person name="Wang L."/>
            <person name="Xiong Q."/>
            <person name="Saelim N."/>
            <person name="Wang L."/>
            <person name="Nong W."/>
            <person name="Wan A.T."/>
            <person name="Shi M."/>
            <person name="Liu X."/>
            <person name="Cao Q."/>
            <person name="Hui J.H.L."/>
            <person name="Sookrung N."/>
            <person name="Leung T.F."/>
            <person name="Tungtrongchitr A."/>
            <person name="Tsui S.K.W."/>
        </authorList>
    </citation>
    <scope>NUCLEOTIDE SEQUENCE [LARGE SCALE GENOMIC DNA]</scope>
    <source>
        <strain evidence="2">PWHHKU_190912</strain>
    </source>
</reference>
<dbReference type="Proteomes" id="UP001148838">
    <property type="component" value="Unassembled WGS sequence"/>
</dbReference>
<evidence type="ECO:0000313" key="2">
    <source>
        <dbReference type="EMBL" id="KAJ4436883.1"/>
    </source>
</evidence>
<name>A0ABQ8SS99_PERAM</name>
<comment type="caution">
    <text evidence="2">The sequence shown here is derived from an EMBL/GenBank/DDBJ whole genome shotgun (WGS) entry which is preliminary data.</text>
</comment>
<evidence type="ECO:0000313" key="3">
    <source>
        <dbReference type="Proteomes" id="UP001148838"/>
    </source>
</evidence>